<protein>
    <submittedName>
        <fullName evidence="1">Uncharacterized protein</fullName>
    </submittedName>
</protein>
<sequence length="254" mass="28198">MRGECAGGGRGRRDVTGGSAPLRPRLARLYVTLCRRARGALRLTCTLQLIGGVNIVLEEDHRAGAARNETVEYLLVTPNRNIDNERMHCAVELVEEFGLGRLRIERARRGVPAAPPVRICIRWRNDMRLKSWSLCEYNPGVQARVVRDYGVANKPSKPCQTCIKQDRSLSAMLASPVSRLDALNFRWQIASQEMQPGIVSRLRYATVLVSVPSTNSTILQFRRERLHLPSVTTKLHLACGAAAVGRAAPDYVSS</sequence>
<proteinExistence type="predicted"/>
<accession>A0ABQ7QCK8</accession>
<dbReference type="Proteomes" id="UP000823941">
    <property type="component" value="Chromosome 17"/>
</dbReference>
<keyword evidence="2" id="KW-1185">Reference proteome</keyword>
<comment type="caution">
    <text evidence="1">The sequence shown here is derived from an EMBL/GenBank/DDBJ whole genome shotgun (WGS) entry which is preliminary data.</text>
</comment>
<name>A0ABQ7QCK8_PLUXY</name>
<evidence type="ECO:0000313" key="2">
    <source>
        <dbReference type="Proteomes" id="UP000823941"/>
    </source>
</evidence>
<evidence type="ECO:0000313" key="1">
    <source>
        <dbReference type="EMBL" id="KAG7302795.1"/>
    </source>
</evidence>
<organism evidence="1 2">
    <name type="scientific">Plutella xylostella</name>
    <name type="common">Diamondback moth</name>
    <name type="synonym">Plutella maculipennis</name>
    <dbReference type="NCBI Taxonomy" id="51655"/>
    <lineage>
        <taxon>Eukaryota</taxon>
        <taxon>Metazoa</taxon>
        <taxon>Ecdysozoa</taxon>
        <taxon>Arthropoda</taxon>
        <taxon>Hexapoda</taxon>
        <taxon>Insecta</taxon>
        <taxon>Pterygota</taxon>
        <taxon>Neoptera</taxon>
        <taxon>Endopterygota</taxon>
        <taxon>Lepidoptera</taxon>
        <taxon>Glossata</taxon>
        <taxon>Ditrysia</taxon>
        <taxon>Yponomeutoidea</taxon>
        <taxon>Plutellidae</taxon>
        <taxon>Plutella</taxon>
    </lineage>
</organism>
<reference evidence="1 2" key="1">
    <citation type="submission" date="2021-06" db="EMBL/GenBank/DDBJ databases">
        <title>A haploid diamondback moth (Plutella xylostella L.) genome assembly resolves 31 chromosomes and identifies a diamide resistance mutation.</title>
        <authorList>
            <person name="Ward C.M."/>
            <person name="Perry K.D."/>
            <person name="Baker G."/>
            <person name="Powis K."/>
            <person name="Heckel D.G."/>
            <person name="Baxter S.W."/>
        </authorList>
    </citation>
    <scope>NUCLEOTIDE SEQUENCE [LARGE SCALE GENOMIC DNA]</scope>
    <source>
        <strain evidence="1 2">LV</strain>
        <tissue evidence="1">Single pupa</tissue>
    </source>
</reference>
<dbReference type="EMBL" id="JAHIBW010000017">
    <property type="protein sequence ID" value="KAG7302795.1"/>
    <property type="molecule type" value="Genomic_DNA"/>
</dbReference>
<gene>
    <name evidence="1" type="ORF">JYU34_012772</name>
</gene>